<keyword evidence="2" id="KW-1185">Reference proteome</keyword>
<dbReference type="EMBL" id="JABEZY010000001">
    <property type="protein sequence ID" value="MBA0733051.1"/>
    <property type="molecule type" value="Genomic_DNA"/>
</dbReference>
<sequence>MKSRLLMPGKQEILHFLKFQASMMNLVLRLPSF</sequence>
<reference evidence="1 2" key="1">
    <citation type="journal article" date="2019" name="Genome Biol. Evol.">
        <title>Insights into the evolution of the New World diploid cottons (Gossypium, subgenus Houzingenia) based on genome sequencing.</title>
        <authorList>
            <person name="Grover C.E."/>
            <person name="Arick M.A. 2nd"/>
            <person name="Thrash A."/>
            <person name="Conover J.L."/>
            <person name="Sanders W.S."/>
            <person name="Peterson D.G."/>
            <person name="Frelichowski J.E."/>
            <person name="Scheffler J.A."/>
            <person name="Scheffler B.E."/>
            <person name="Wendel J.F."/>
        </authorList>
    </citation>
    <scope>NUCLEOTIDE SEQUENCE [LARGE SCALE GENOMIC DNA]</scope>
    <source>
        <strain evidence="1">5</strain>
        <tissue evidence="1">Leaf</tissue>
    </source>
</reference>
<gene>
    <name evidence="1" type="ORF">Gogos_017100</name>
</gene>
<protein>
    <submittedName>
        <fullName evidence="1">Uncharacterized protein</fullName>
    </submittedName>
</protein>
<dbReference type="AlphaFoldDB" id="A0A7J9B9N5"/>
<comment type="caution">
    <text evidence="1">The sequence shown here is derived from an EMBL/GenBank/DDBJ whole genome shotgun (WGS) entry which is preliminary data.</text>
</comment>
<evidence type="ECO:0000313" key="2">
    <source>
        <dbReference type="Proteomes" id="UP000593579"/>
    </source>
</evidence>
<accession>A0A7J9B9N5</accession>
<dbReference type="OrthoDB" id="1706481at2759"/>
<name>A0A7J9B9N5_GOSGO</name>
<evidence type="ECO:0000313" key="1">
    <source>
        <dbReference type="EMBL" id="MBA0733051.1"/>
    </source>
</evidence>
<organism evidence="1 2">
    <name type="scientific">Gossypium gossypioides</name>
    <name type="common">Mexican cotton</name>
    <name type="synonym">Selera gossypioides</name>
    <dbReference type="NCBI Taxonomy" id="34282"/>
    <lineage>
        <taxon>Eukaryota</taxon>
        <taxon>Viridiplantae</taxon>
        <taxon>Streptophyta</taxon>
        <taxon>Embryophyta</taxon>
        <taxon>Tracheophyta</taxon>
        <taxon>Spermatophyta</taxon>
        <taxon>Magnoliopsida</taxon>
        <taxon>eudicotyledons</taxon>
        <taxon>Gunneridae</taxon>
        <taxon>Pentapetalae</taxon>
        <taxon>rosids</taxon>
        <taxon>malvids</taxon>
        <taxon>Malvales</taxon>
        <taxon>Malvaceae</taxon>
        <taxon>Malvoideae</taxon>
        <taxon>Gossypium</taxon>
    </lineage>
</organism>
<proteinExistence type="predicted"/>
<dbReference type="Proteomes" id="UP000593579">
    <property type="component" value="Unassembled WGS sequence"/>
</dbReference>